<dbReference type="EMBL" id="CM037157">
    <property type="protein sequence ID" value="KAH7848286.1"/>
    <property type="molecule type" value="Genomic_DNA"/>
</dbReference>
<protein>
    <submittedName>
        <fullName evidence="1">Uncharacterized protein</fullName>
    </submittedName>
</protein>
<name>A0ACB7Y432_9ERIC</name>
<organism evidence="1 2">
    <name type="scientific">Vaccinium darrowii</name>
    <dbReference type="NCBI Taxonomy" id="229202"/>
    <lineage>
        <taxon>Eukaryota</taxon>
        <taxon>Viridiplantae</taxon>
        <taxon>Streptophyta</taxon>
        <taxon>Embryophyta</taxon>
        <taxon>Tracheophyta</taxon>
        <taxon>Spermatophyta</taxon>
        <taxon>Magnoliopsida</taxon>
        <taxon>eudicotyledons</taxon>
        <taxon>Gunneridae</taxon>
        <taxon>Pentapetalae</taxon>
        <taxon>asterids</taxon>
        <taxon>Ericales</taxon>
        <taxon>Ericaceae</taxon>
        <taxon>Vaccinioideae</taxon>
        <taxon>Vaccinieae</taxon>
        <taxon>Vaccinium</taxon>
    </lineage>
</organism>
<keyword evidence="2" id="KW-1185">Reference proteome</keyword>
<comment type="caution">
    <text evidence="1">The sequence shown here is derived from an EMBL/GenBank/DDBJ whole genome shotgun (WGS) entry which is preliminary data.</text>
</comment>
<dbReference type="Proteomes" id="UP000828048">
    <property type="component" value="Chromosome 7"/>
</dbReference>
<sequence>MSCNGCRALRKGCSQSCILRPCLDWIDSPQAQSNATLFVSKFFGRSDLMSFIAAVPEKNRPALFQSLLFEACGRTVNPVNGALGLLSTANWNICQIAVNTVLSGGTLRPVSAGILTQQKAEASDAFRSATKWYNNNSTTKQSDLEKNEITISFNSDLEESGSMISFDSGDDYDMKNKRGEEEPKLLNLFA</sequence>
<gene>
    <name evidence="1" type="ORF">Vadar_000704</name>
</gene>
<evidence type="ECO:0000313" key="2">
    <source>
        <dbReference type="Proteomes" id="UP000828048"/>
    </source>
</evidence>
<accession>A0ACB7Y432</accession>
<proteinExistence type="predicted"/>
<evidence type="ECO:0000313" key="1">
    <source>
        <dbReference type="EMBL" id="KAH7848286.1"/>
    </source>
</evidence>
<reference evidence="1 2" key="1">
    <citation type="journal article" date="2021" name="Hortic Res">
        <title>High-quality reference genome and annotation aids understanding of berry development for evergreen blueberry (Vaccinium darrowii).</title>
        <authorList>
            <person name="Yu J."/>
            <person name="Hulse-Kemp A.M."/>
            <person name="Babiker E."/>
            <person name="Staton M."/>
        </authorList>
    </citation>
    <scope>NUCLEOTIDE SEQUENCE [LARGE SCALE GENOMIC DNA]</scope>
    <source>
        <strain evidence="2">cv. NJ 8807/NJ 8810</strain>
        <tissue evidence="1">Young leaf</tissue>
    </source>
</reference>